<dbReference type="SUPFAM" id="SSF46689">
    <property type="entry name" value="Homeodomain-like"/>
    <property type="match status" value="1"/>
</dbReference>
<dbReference type="NCBIfam" id="TIGR03968">
    <property type="entry name" value="mycofact_TetR"/>
    <property type="match status" value="1"/>
</dbReference>
<dbReference type="PROSITE" id="PS01081">
    <property type="entry name" value="HTH_TETR_1"/>
    <property type="match status" value="1"/>
</dbReference>
<dbReference type="InterPro" id="IPR041347">
    <property type="entry name" value="MftR_C"/>
</dbReference>
<protein>
    <submittedName>
        <fullName evidence="6">Mycofactocin system transcriptional regulator</fullName>
    </submittedName>
</protein>
<name>A0ABT1NU09_9MICC</name>
<evidence type="ECO:0000256" key="1">
    <source>
        <dbReference type="ARBA" id="ARBA00023015"/>
    </source>
</evidence>
<evidence type="ECO:0000256" key="4">
    <source>
        <dbReference type="PROSITE-ProRule" id="PRU00335"/>
    </source>
</evidence>
<evidence type="ECO:0000256" key="2">
    <source>
        <dbReference type="ARBA" id="ARBA00023125"/>
    </source>
</evidence>
<reference evidence="6 7" key="1">
    <citation type="submission" date="2022-07" db="EMBL/GenBank/DDBJ databases">
        <title>Novel species in genus Arthrobacter.</title>
        <authorList>
            <person name="Liu Y."/>
        </authorList>
    </citation>
    <scope>NUCLEOTIDE SEQUENCE [LARGE SCALE GENOMIC DNA]</scope>
    <source>
        <strain evidence="7">zg-Y859</strain>
    </source>
</reference>
<evidence type="ECO:0000256" key="3">
    <source>
        <dbReference type="ARBA" id="ARBA00023163"/>
    </source>
</evidence>
<dbReference type="EMBL" id="JANFLP010000008">
    <property type="protein sequence ID" value="MCQ1950051.1"/>
    <property type="molecule type" value="Genomic_DNA"/>
</dbReference>
<feature type="domain" description="HTH tetR-type" evidence="5">
    <location>
        <begin position="18"/>
        <end position="78"/>
    </location>
</feature>
<dbReference type="Proteomes" id="UP001206924">
    <property type="component" value="Unassembled WGS sequence"/>
</dbReference>
<dbReference type="RefSeq" id="WP_255797824.1">
    <property type="nucleotide sequence ID" value="NZ_CP104263.1"/>
</dbReference>
<dbReference type="InterPro" id="IPR050109">
    <property type="entry name" value="HTH-type_TetR-like_transc_reg"/>
</dbReference>
<dbReference type="Pfam" id="PF17754">
    <property type="entry name" value="TetR_C_14"/>
    <property type="match status" value="1"/>
</dbReference>
<dbReference type="Gene3D" id="1.10.10.60">
    <property type="entry name" value="Homeodomain-like"/>
    <property type="match status" value="1"/>
</dbReference>
<organism evidence="6 7">
    <name type="scientific">Arthrobacter jinronghuae</name>
    <dbReference type="NCBI Taxonomy" id="2964609"/>
    <lineage>
        <taxon>Bacteria</taxon>
        <taxon>Bacillati</taxon>
        <taxon>Actinomycetota</taxon>
        <taxon>Actinomycetes</taxon>
        <taxon>Micrococcales</taxon>
        <taxon>Micrococcaceae</taxon>
        <taxon>Arthrobacter</taxon>
    </lineage>
</organism>
<dbReference type="Pfam" id="PF00440">
    <property type="entry name" value="TetR_N"/>
    <property type="match status" value="1"/>
</dbReference>
<evidence type="ECO:0000313" key="7">
    <source>
        <dbReference type="Proteomes" id="UP001206924"/>
    </source>
</evidence>
<dbReference type="InterPro" id="IPR001647">
    <property type="entry name" value="HTH_TetR"/>
</dbReference>
<dbReference type="PANTHER" id="PTHR30055:SF238">
    <property type="entry name" value="MYCOFACTOCIN BIOSYNTHESIS TRANSCRIPTIONAL REGULATOR MFTR-RELATED"/>
    <property type="match status" value="1"/>
</dbReference>
<keyword evidence="1" id="KW-0805">Transcription regulation</keyword>
<dbReference type="InterPro" id="IPR009057">
    <property type="entry name" value="Homeodomain-like_sf"/>
</dbReference>
<dbReference type="PROSITE" id="PS50977">
    <property type="entry name" value="HTH_TETR_2"/>
    <property type="match status" value="1"/>
</dbReference>
<evidence type="ECO:0000259" key="5">
    <source>
        <dbReference type="PROSITE" id="PS50977"/>
    </source>
</evidence>
<dbReference type="Gene3D" id="1.10.357.10">
    <property type="entry name" value="Tetracycline Repressor, domain 2"/>
    <property type="match status" value="1"/>
</dbReference>
<accession>A0ABT1NU09</accession>
<proteinExistence type="predicted"/>
<dbReference type="PANTHER" id="PTHR30055">
    <property type="entry name" value="HTH-TYPE TRANSCRIPTIONAL REGULATOR RUTR"/>
    <property type="match status" value="1"/>
</dbReference>
<sequence>MATAAALGKSERAGRKPVTSKAELSHTALVLFDRKGFDQVTVDEIAAAAGIGRRTFFRYFPSKNDLPWGDFEELLARMDGYLDSLPETVPLASALCNAVIEFNRLPPEEVPYHRQRMELLLGVPTLLAHSTLRYAAWRQVVARFAGKRLDLPESSLKPQAIAWALLGLCLAAYEQWLETTDTELTGILQESLKLFPDVLEGQTEE</sequence>
<evidence type="ECO:0000313" key="6">
    <source>
        <dbReference type="EMBL" id="MCQ1950051.1"/>
    </source>
</evidence>
<dbReference type="InterPro" id="IPR023851">
    <property type="entry name" value="Tscrpt_reg_TetR-type"/>
</dbReference>
<gene>
    <name evidence="6" type="primary">mftR</name>
    <name evidence="6" type="ORF">NNX28_08940</name>
</gene>
<keyword evidence="7" id="KW-1185">Reference proteome</keyword>
<keyword evidence="2 4" id="KW-0238">DNA-binding</keyword>
<dbReference type="InterPro" id="IPR023772">
    <property type="entry name" value="DNA-bd_HTH_TetR-type_CS"/>
</dbReference>
<keyword evidence="3" id="KW-0804">Transcription</keyword>
<comment type="caution">
    <text evidence="6">The sequence shown here is derived from an EMBL/GenBank/DDBJ whole genome shotgun (WGS) entry which is preliminary data.</text>
</comment>
<dbReference type="PRINTS" id="PR00455">
    <property type="entry name" value="HTHTETR"/>
</dbReference>
<feature type="DNA-binding region" description="H-T-H motif" evidence="4">
    <location>
        <begin position="41"/>
        <end position="60"/>
    </location>
</feature>